<name>D2R895_PIRSD</name>
<evidence type="ECO:0000313" key="4">
    <source>
        <dbReference type="Proteomes" id="UP000001887"/>
    </source>
</evidence>
<keyword evidence="1" id="KW-0812">Transmembrane</keyword>
<reference evidence="3 4" key="1">
    <citation type="journal article" date="2009" name="Stand. Genomic Sci.">
        <title>Complete genome sequence of Pirellula staleyi type strain (ATCC 27377).</title>
        <authorList>
            <person name="Clum A."/>
            <person name="Tindall B.J."/>
            <person name="Sikorski J."/>
            <person name="Ivanova N."/>
            <person name="Mavrommatis K."/>
            <person name="Lucas S."/>
            <person name="Glavina del Rio T."/>
            <person name="Nolan M."/>
            <person name="Chen F."/>
            <person name="Tice H."/>
            <person name="Pitluck S."/>
            <person name="Cheng J.F."/>
            <person name="Chertkov O."/>
            <person name="Brettin T."/>
            <person name="Han C."/>
            <person name="Detter J.C."/>
            <person name="Kuske C."/>
            <person name="Bruce D."/>
            <person name="Goodwin L."/>
            <person name="Ovchinikova G."/>
            <person name="Pati A."/>
            <person name="Mikhailova N."/>
            <person name="Chen A."/>
            <person name="Palaniappan K."/>
            <person name="Land M."/>
            <person name="Hauser L."/>
            <person name="Chang Y.J."/>
            <person name="Jeffries C.D."/>
            <person name="Chain P."/>
            <person name="Rohde M."/>
            <person name="Goker M."/>
            <person name="Bristow J."/>
            <person name="Eisen J.A."/>
            <person name="Markowitz V."/>
            <person name="Hugenholtz P."/>
            <person name="Kyrpides N.C."/>
            <person name="Klenk H.P."/>
            <person name="Lapidus A."/>
        </authorList>
    </citation>
    <scope>NUCLEOTIDE SEQUENCE [LARGE SCALE GENOMIC DNA]</scope>
    <source>
        <strain evidence="4">ATCC 27377 / DSM 6068 / ICPB 4128</strain>
    </source>
</reference>
<dbReference type="InterPro" id="IPR012902">
    <property type="entry name" value="N_methyl_site"/>
</dbReference>
<dbReference type="OrthoDB" id="217153at2"/>
<dbReference type="eggNOG" id="COG2165">
    <property type="taxonomic scope" value="Bacteria"/>
</dbReference>
<evidence type="ECO:0000259" key="2">
    <source>
        <dbReference type="Pfam" id="PF07596"/>
    </source>
</evidence>
<dbReference type="Gene3D" id="3.30.700.10">
    <property type="entry name" value="Glycoprotein, Type 4 Pilin"/>
    <property type="match status" value="1"/>
</dbReference>
<dbReference type="NCBIfam" id="TIGR02532">
    <property type="entry name" value="IV_pilin_GFxxxE"/>
    <property type="match status" value="1"/>
</dbReference>
<dbReference type="Pfam" id="PF07963">
    <property type="entry name" value="N_methyl"/>
    <property type="match status" value="1"/>
</dbReference>
<keyword evidence="1" id="KW-1133">Transmembrane helix</keyword>
<sequence>MNAAIYPISGRRRALAIDQRRAFTLVELLVVIAIIGVLVALLLPAVQAAREAARRMSCANNLKQLTLAMHNFESSHGSLPGGEHEAFSGANAYFSPHAMMSQFYEQGNFYSKLNLNLSPYDAVNYNAAMLQPKTLICPSDPRPGKNEPLGWTNYHCNSGGWVVTNQWDGVFGPMADVGGGKKTGPLRFADVTDGLSNTSAFAEVVNGAASSGSKPSRFDCYEFGASPTGTATAIRTAFATKDWKTSTIPWSGSWRYRGYPWTEGTHWRSWYNHVMPPNSVCWLPDGDFWKLVSPSSSYHPAGVNASMCDGSVRFVADSINGDVWTATGTRNGKEALALP</sequence>
<feature type="transmembrane region" description="Helical" evidence="1">
    <location>
        <begin position="21"/>
        <end position="46"/>
    </location>
</feature>
<evidence type="ECO:0000256" key="1">
    <source>
        <dbReference type="SAM" id="Phobius"/>
    </source>
</evidence>
<dbReference type="InterPro" id="IPR011453">
    <property type="entry name" value="DUF1559"/>
</dbReference>
<dbReference type="PANTHER" id="PTHR30093:SF2">
    <property type="entry name" value="TYPE II SECRETION SYSTEM PROTEIN H"/>
    <property type="match status" value="1"/>
</dbReference>
<dbReference type="SUPFAM" id="SSF54523">
    <property type="entry name" value="Pili subunits"/>
    <property type="match status" value="1"/>
</dbReference>
<protein>
    <recommendedName>
        <fullName evidence="2">DUF1559 domain-containing protein</fullName>
    </recommendedName>
</protein>
<dbReference type="PANTHER" id="PTHR30093">
    <property type="entry name" value="GENERAL SECRETION PATHWAY PROTEIN G"/>
    <property type="match status" value="1"/>
</dbReference>
<dbReference type="Proteomes" id="UP000001887">
    <property type="component" value="Chromosome"/>
</dbReference>
<dbReference type="InterPro" id="IPR045584">
    <property type="entry name" value="Pilin-like"/>
</dbReference>
<dbReference type="Pfam" id="PF07596">
    <property type="entry name" value="SBP_bac_10"/>
    <property type="match status" value="1"/>
</dbReference>
<dbReference type="AlphaFoldDB" id="D2R895"/>
<organism evidence="3 4">
    <name type="scientific">Pirellula staleyi (strain ATCC 27377 / DSM 6068 / ICPB 4128)</name>
    <name type="common">Pirella staleyi</name>
    <dbReference type="NCBI Taxonomy" id="530564"/>
    <lineage>
        <taxon>Bacteria</taxon>
        <taxon>Pseudomonadati</taxon>
        <taxon>Planctomycetota</taxon>
        <taxon>Planctomycetia</taxon>
        <taxon>Pirellulales</taxon>
        <taxon>Pirellulaceae</taxon>
        <taxon>Pirellula</taxon>
    </lineage>
</organism>
<feature type="domain" description="DUF1559" evidence="2">
    <location>
        <begin position="47"/>
        <end position="320"/>
    </location>
</feature>
<dbReference type="NCBIfam" id="TIGR04294">
    <property type="entry name" value="pre_pil_HX9DG"/>
    <property type="match status" value="1"/>
</dbReference>
<dbReference type="STRING" id="530564.Psta_1028"/>
<dbReference type="HOGENOM" id="CLU_041661_0_0_0"/>
<dbReference type="KEGG" id="psl:Psta_1028"/>
<dbReference type="EMBL" id="CP001848">
    <property type="protein sequence ID" value="ADB15712.1"/>
    <property type="molecule type" value="Genomic_DNA"/>
</dbReference>
<proteinExistence type="predicted"/>
<dbReference type="InterPro" id="IPR027558">
    <property type="entry name" value="Pre_pil_HX9DG_C"/>
</dbReference>
<keyword evidence="1" id="KW-0472">Membrane</keyword>
<evidence type="ECO:0000313" key="3">
    <source>
        <dbReference type="EMBL" id="ADB15712.1"/>
    </source>
</evidence>
<accession>D2R895</accession>
<gene>
    <name evidence="3" type="ordered locus">Psta_1028</name>
</gene>
<keyword evidence="4" id="KW-1185">Reference proteome</keyword>